<organism evidence="1 2">
    <name type="scientific">Panicum virgatum</name>
    <name type="common">Blackwell switchgrass</name>
    <dbReference type="NCBI Taxonomy" id="38727"/>
    <lineage>
        <taxon>Eukaryota</taxon>
        <taxon>Viridiplantae</taxon>
        <taxon>Streptophyta</taxon>
        <taxon>Embryophyta</taxon>
        <taxon>Tracheophyta</taxon>
        <taxon>Spermatophyta</taxon>
        <taxon>Magnoliopsida</taxon>
        <taxon>Liliopsida</taxon>
        <taxon>Poales</taxon>
        <taxon>Poaceae</taxon>
        <taxon>PACMAD clade</taxon>
        <taxon>Panicoideae</taxon>
        <taxon>Panicodae</taxon>
        <taxon>Paniceae</taxon>
        <taxon>Panicinae</taxon>
        <taxon>Panicum</taxon>
        <taxon>Panicum sect. Hiantes</taxon>
    </lineage>
</organism>
<accession>A0A8T0WR90</accession>
<comment type="caution">
    <text evidence="1">The sequence shown here is derived from an EMBL/GenBank/DDBJ whole genome shotgun (WGS) entry which is preliminary data.</text>
</comment>
<keyword evidence="2" id="KW-1185">Reference proteome</keyword>
<dbReference type="AlphaFoldDB" id="A0A8T0WR90"/>
<sequence>MRVRKPLPGRLPASNRAMKRYIRCNVSIYEHFGWFVQLVRRAFYWISRQAASTISLLIVAGDVQAMTDCMGETLCDVQFEDLLSGLTHREGE</sequence>
<evidence type="ECO:0000313" key="2">
    <source>
        <dbReference type="Proteomes" id="UP000823388"/>
    </source>
</evidence>
<reference evidence="1" key="1">
    <citation type="submission" date="2020-05" db="EMBL/GenBank/DDBJ databases">
        <title>WGS assembly of Panicum virgatum.</title>
        <authorList>
            <person name="Lovell J.T."/>
            <person name="Jenkins J."/>
            <person name="Shu S."/>
            <person name="Juenger T.E."/>
            <person name="Schmutz J."/>
        </authorList>
    </citation>
    <scope>NUCLEOTIDE SEQUENCE</scope>
    <source>
        <strain evidence="1">AP13</strain>
    </source>
</reference>
<name>A0A8T0WR90_PANVG</name>
<evidence type="ECO:0000313" key="1">
    <source>
        <dbReference type="EMBL" id="KAG2652061.1"/>
    </source>
</evidence>
<proteinExistence type="predicted"/>
<dbReference type="EMBL" id="CM029038">
    <property type="protein sequence ID" value="KAG2652061.1"/>
    <property type="molecule type" value="Genomic_DNA"/>
</dbReference>
<dbReference type="Proteomes" id="UP000823388">
    <property type="component" value="Chromosome 1N"/>
</dbReference>
<protein>
    <submittedName>
        <fullName evidence="1">Uncharacterized protein</fullName>
    </submittedName>
</protein>
<gene>
    <name evidence="1" type="ORF">PVAP13_1NG330819</name>
</gene>